<accession>A0ABQ8TW53</accession>
<organism evidence="1 2">
    <name type="scientific">Periplaneta americana</name>
    <name type="common">American cockroach</name>
    <name type="synonym">Blatta americana</name>
    <dbReference type="NCBI Taxonomy" id="6978"/>
    <lineage>
        <taxon>Eukaryota</taxon>
        <taxon>Metazoa</taxon>
        <taxon>Ecdysozoa</taxon>
        <taxon>Arthropoda</taxon>
        <taxon>Hexapoda</taxon>
        <taxon>Insecta</taxon>
        <taxon>Pterygota</taxon>
        <taxon>Neoptera</taxon>
        <taxon>Polyneoptera</taxon>
        <taxon>Dictyoptera</taxon>
        <taxon>Blattodea</taxon>
        <taxon>Blattoidea</taxon>
        <taxon>Blattidae</taxon>
        <taxon>Blattinae</taxon>
        <taxon>Periplaneta</taxon>
    </lineage>
</organism>
<evidence type="ECO:0000313" key="2">
    <source>
        <dbReference type="Proteomes" id="UP001148838"/>
    </source>
</evidence>
<protein>
    <recommendedName>
        <fullName evidence="3">Histone-lysine N-methyltransferase SETMAR</fullName>
    </recommendedName>
</protein>
<dbReference type="Proteomes" id="UP001148838">
    <property type="component" value="Unassembled WGS sequence"/>
</dbReference>
<dbReference type="InterPro" id="IPR036397">
    <property type="entry name" value="RNaseH_sf"/>
</dbReference>
<name>A0ABQ8TW53_PERAM</name>
<dbReference type="PANTHER" id="PTHR46060:SF1">
    <property type="entry name" value="MARINER MOS1 TRANSPOSASE-LIKE PROTEIN"/>
    <property type="match status" value="1"/>
</dbReference>
<dbReference type="PANTHER" id="PTHR46060">
    <property type="entry name" value="MARINER MOS1 TRANSPOSASE-LIKE PROTEIN"/>
    <property type="match status" value="1"/>
</dbReference>
<evidence type="ECO:0000313" key="1">
    <source>
        <dbReference type="EMBL" id="KAJ4450078.1"/>
    </source>
</evidence>
<evidence type="ECO:0008006" key="3">
    <source>
        <dbReference type="Google" id="ProtNLM"/>
    </source>
</evidence>
<gene>
    <name evidence="1" type="ORF">ANN_01485</name>
</gene>
<dbReference type="EMBL" id="JAJSOF020000003">
    <property type="protein sequence ID" value="KAJ4450078.1"/>
    <property type="molecule type" value="Genomic_DNA"/>
</dbReference>
<dbReference type="Gene3D" id="3.30.420.10">
    <property type="entry name" value="Ribonuclease H-like superfamily/Ribonuclease H"/>
    <property type="match status" value="1"/>
</dbReference>
<comment type="caution">
    <text evidence="1">The sequence shown here is derived from an EMBL/GenBank/DDBJ whole genome shotgun (WGS) entry which is preliminary data.</text>
</comment>
<keyword evidence="2" id="KW-1185">Reference proteome</keyword>
<proteinExistence type="predicted"/>
<sequence length="173" mass="19879">MDSQQVHDKLRCGDYVLVNENRNGSEAGKKLSCAFSAGVYVLQVFRAKMPWSIGVVSTGRFVRYRSRHHQRYVFRVALFENRALLPSKLILIELILCNYANPTCSDLAPSDFHLIVLIKKHLGDKRSNTDTAIQQDVMTRFQGLDADFFYTGIDALVYRWNKCLDKHGDYVEK</sequence>
<dbReference type="InterPro" id="IPR052709">
    <property type="entry name" value="Transposase-MT_Hybrid"/>
</dbReference>
<reference evidence="1 2" key="1">
    <citation type="journal article" date="2022" name="Allergy">
        <title>Genome assembly and annotation of Periplaneta americana reveal a comprehensive cockroach allergen profile.</title>
        <authorList>
            <person name="Wang L."/>
            <person name="Xiong Q."/>
            <person name="Saelim N."/>
            <person name="Wang L."/>
            <person name="Nong W."/>
            <person name="Wan A.T."/>
            <person name="Shi M."/>
            <person name="Liu X."/>
            <person name="Cao Q."/>
            <person name="Hui J.H.L."/>
            <person name="Sookrung N."/>
            <person name="Leung T.F."/>
            <person name="Tungtrongchitr A."/>
            <person name="Tsui S.K.W."/>
        </authorList>
    </citation>
    <scope>NUCLEOTIDE SEQUENCE [LARGE SCALE GENOMIC DNA]</scope>
    <source>
        <strain evidence="1">PWHHKU_190912</strain>
    </source>
</reference>